<keyword evidence="1" id="KW-0732">Signal</keyword>
<protein>
    <submittedName>
        <fullName evidence="2">Uncharacterized protein</fullName>
    </submittedName>
</protein>
<evidence type="ECO:0000313" key="3">
    <source>
        <dbReference type="Proteomes" id="UP001596002"/>
    </source>
</evidence>
<dbReference type="Gene3D" id="3.90.1720.10">
    <property type="entry name" value="endopeptidase domain like (from Nostoc punctiforme)"/>
    <property type="match status" value="1"/>
</dbReference>
<gene>
    <name evidence="2" type="ORF">ACFO8Q_01035</name>
</gene>
<dbReference type="Proteomes" id="UP001596002">
    <property type="component" value="Unassembled WGS sequence"/>
</dbReference>
<dbReference type="RefSeq" id="WP_380023627.1">
    <property type="nucleotide sequence ID" value="NZ_JBHSHC010000007.1"/>
</dbReference>
<dbReference type="SUPFAM" id="SSF54001">
    <property type="entry name" value="Cysteine proteinases"/>
    <property type="match status" value="1"/>
</dbReference>
<organism evidence="2 3">
    <name type="scientific">Effusibacillus consociatus</name>
    <dbReference type="NCBI Taxonomy" id="1117041"/>
    <lineage>
        <taxon>Bacteria</taxon>
        <taxon>Bacillati</taxon>
        <taxon>Bacillota</taxon>
        <taxon>Bacilli</taxon>
        <taxon>Bacillales</taxon>
        <taxon>Alicyclobacillaceae</taxon>
        <taxon>Effusibacillus</taxon>
    </lineage>
</organism>
<evidence type="ECO:0000313" key="2">
    <source>
        <dbReference type="EMBL" id="MFC4765991.1"/>
    </source>
</evidence>
<dbReference type="EMBL" id="JBHSHC010000007">
    <property type="protein sequence ID" value="MFC4765991.1"/>
    <property type="molecule type" value="Genomic_DNA"/>
</dbReference>
<name>A0ABV9PUQ9_9BACL</name>
<sequence>MKLKNALTKTLVALSLFSSLAMISSTANAGTNRDGGSISGTWSGNFNDLDLAPSQKAELLFGYNNGNWYGNWSHVAMTREGSYYGGGAFRPYDPFERESGWDGYIVEATTWNPQPDSEWDNVYTTSWQSHFHKYDAASLDYVSIPNKSYTRDSIVYTANSYGGTYNFSATWSSNNEWFCSKLVARAFYDNTGYIMGWDTPSGTYYDNAVYEYRYATSAGYDGGGNYAWTGYRHN</sequence>
<reference evidence="3" key="1">
    <citation type="journal article" date="2019" name="Int. J. Syst. Evol. Microbiol.">
        <title>The Global Catalogue of Microorganisms (GCM) 10K type strain sequencing project: providing services to taxonomists for standard genome sequencing and annotation.</title>
        <authorList>
            <consortium name="The Broad Institute Genomics Platform"/>
            <consortium name="The Broad Institute Genome Sequencing Center for Infectious Disease"/>
            <person name="Wu L."/>
            <person name="Ma J."/>
        </authorList>
    </citation>
    <scope>NUCLEOTIDE SEQUENCE [LARGE SCALE GENOMIC DNA]</scope>
    <source>
        <strain evidence="3">WYCCWR 12678</strain>
    </source>
</reference>
<evidence type="ECO:0000256" key="1">
    <source>
        <dbReference type="SAM" id="SignalP"/>
    </source>
</evidence>
<dbReference type="InterPro" id="IPR038765">
    <property type="entry name" value="Papain-like_cys_pep_sf"/>
</dbReference>
<accession>A0ABV9PUQ9</accession>
<proteinExistence type="predicted"/>
<comment type="caution">
    <text evidence="2">The sequence shown here is derived from an EMBL/GenBank/DDBJ whole genome shotgun (WGS) entry which is preliminary data.</text>
</comment>
<feature type="chain" id="PRO_5046831680" evidence="1">
    <location>
        <begin position="30"/>
        <end position="234"/>
    </location>
</feature>
<keyword evidence="3" id="KW-1185">Reference proteome</keyword>
<feature type="signal peptide" evidence="1">
    <location>
        <begin position="1"/>
        <end position="29"/>
    </location>
</feature>